<dbReference type="RefSeq" id="WP_233464329.1">
    <property type="nucleotide sequence ID" value="NZ_CABVPX010000030.1"/>
</dbReference>
<name>A0A9Q9SNN0_9BURK</name>
<evidence type="ECO:0000313" key="2">
    <source>
        <dbReference type="Proteomes" id="UP000494172"/>
    </source>
</evidence>
<gene>
    <name evidence="1" type="ORF">BAR24066_05728</name>
</gene>
<dbReference type="Proteomes" id="UP000494172">
    <property type="component" value="Unassembled WGS sequence"/>
</dbReference>
<organism evidence="1 2">
    <name type="scientific">Burkholderia arboris</name>
    <dbReference type="NCBI Taxonomy" id="488730"/>
    <lineage>
        <taxon>Bacteria</taxon>
        <taxon>Pseudomonadati</taxon>
        <taxon>Pseudomonadota</taxon>
        <taxon>Betaproteobacteria</taxon>
        <taxon>Burkholderiales</taxon>
        <taxon>Burkholderiaceae</taxon>
        <taxon>Burkholderia</taxon>
        <taxon>Burkholderia cepacia complex</taxon>
    </lineage>
</organism>
<reference evidence="1 2" key="1">
    <citation type="submission" date="2019-09" db="EMBL/GenBank/DDBJ databases">
        <authorList>
            <person name="Depoorter E."/>
        </authorList>
    </citation>
    <scope>NUCLEOTIDE SEQUENCE [LARGE SCALE GENOMIC DNA]</scope>
    <source>
        <strain evidence="1">LMG 24066</strain>
    </source>
</reference>
<dbReference type="EMBL" id="CABVPX010000030">
    <property type="protein sequence ID" value="VWC19504.1"/>
    <property type="molecule type" value="Genomic_DNA"/>
</dbReference>
<evidence type="ECO:0000313" key="1">
    <source>
        <dbReference type="EMBL" id="VWC19504.1"/>
    </source>
</evidence>
<dbReference type="AlphaFoldDB" id="A0A9Q9SNN0"/>
<proteinExistence type="predicted"/>
<sequence length="82" mass="9223">MDDEVCTTHTHVARLRVVKTVSGRYRGIVHVHRIGEDPDSSEQHDTEGDFSTDIEARDAARTLARSLLDEQIEVHEKAQGID</sequence>
<accession>A0A9Q9SNN0</accession>
<comment type="caution">
    <text evidence="1">The sequence shown here is derived from an EMBL/GenBank/DDBJ whole genome shotgun (WGS) entry which is preliminary data.</text>
</comment>
<protein>
    <submittedName>
        <fullName evidence="1">Uncharacterized protein</fullName>
    </submittedName>
</protein>